<proteinExistence type="predicted"/>
<name>A0AAD6WHH0_9ROSI</name>
<dbReference type="EMBL" id="JAQIZT010000001">
    <property type="protein sequence ID" value="KAJ7012487.1"/>
    <property type="molecule type" value="Genomic_DNA"/>
</dbReference>
<dbReference type="Proteomes" id="UP001164929">
    <property type="component" value="Chromosome 1"/>
</dbReference>
<evidence type="ECO:0000313" key="1">
    <source>
        <dbReference type="EMBL" id="KAJ7012487.1"/>
    </source>
</evidence>
<reference evidence="1 2" key="1">
    <citation type="journal article" date="2023" name="Mol. Ecol. Resour.">
        <title>Chromosome-level genome assembly of a triploid poplar Populus alba 'Berolinensis'.</title>
        <authorList>
            <person name="Chen S."/>
            <person name="Yu Y."/>
            <person name="Wang X."/>
            <person name="Wang S."/>
            <person name="Zhang T."/>
            <person name="Zhou Y."/>
            <person name="He R."/>
            <person name="Meng N."/>
            <person name="Wang Y."/>
            <person name="Liu W."/>
            <person name="Liu Z."/>
            <person name="Liu J."/>
            <person name="Guo Q."/>
            <person name="Huang H."/>
            <person name="Sederoff R.R."/>
            <person name="Wang G."/>
            <person name="Qu G."/>
            <person name="Chen S."/>
        </authorList>
    </citation>
    <scope>NUCLEOTIDE SEQUENCE [LARGE SCALE GENOMIC DNA]</scope>
    <source>
        <strain evidence="1">SC-2020</strain>
    </source>
</reference>
<comment type="caution">
    <text evidence="1">The sequence shown here is derived from an EMBL/GenBank/DDBJ whole genome shotgun (WGS) entry which is preliminary data.</text>
</comment>
<protein>
    <submittedName>
        <fullName evidence="1">Uncharacterized protein</fullName>
    </submittedName>
</protein>
<gene>
    <name evidence="1" type="ORF">NC653_002517</name>
</gene>
<evidence type="ECO:0000313" key="2">
    <source>
        <dbReference type="Proteomes" id="UP001164929"/>
    </source>
</evidence>
<sequence length="101" mass="11679">MLSTLFLIFFRTACNFFLFLHLKYEKKNKKNLLTRIGLGSIIQMDQPAVEGGDAAAGRQLVFPCLEVFVVHDELCHVEHKHACETLSFKTETFISIFFLYF</sequence>
<dbReference type="AlphaFoldDB" id="A0AAD6WHH0"/>
<keyword evidence="2" id="KW-1185">Reference proteome</keyword>
<organism evidence="1 2">
    <name type="scientific">Populus alba x Populus x berolinensis</name>
    <dbReference type="NCBI Taxonomy" id="444605"/>
    <lineage>
        <taxon>Eukaryota</taxon>
        <taxon>Viridiplantae</taxon>
        <taxon>Streptophyta</taxon>
        <taxon>Embryophyta</taxon>
        <taxon>Tracheophyta</taxon>
        <taxon>Spermatophyta</taxon>
        <taxon>Magnoliopsida</taxon>
        <taxon>eudicotyledons</taxon>
        <taxon>Gunneridae</taxon>
        <taxon>Pentapetalae</taxon>
        <taxon>rosids</taxon>
        <taxon>fabids</taxon>
        <taxon>Malpighiales</taxon>
        <taxon>Salicaceae</taxon>
        <taxon>Saliceae</taxon>
        <taxon>Populus</taxon>
    </lineage>
</organism>
<accession>A0AAD6WHH0</accession>